<dbReference type="RefSeq" id="WP_118314024.1">
    <property type="nucleotide sequence ID" value="NZ_QSEP01000004.1"/>
</dbReference>
<dbReference type="AlphaFoldDB" id="A0A413Q193"/>
<evidence type="ECO:0000313" key="1">
    <source>
        <dbReference type="EMBL" id="RGZ86145.1"/>
    </source>
</evidence>
<organism evidence="1 4">
    <name type="scientific">Anaerobutyricum hallii</name>
    <dbReference type="NCBI Taxonomy" id="39488"/>
    <lineage>
        <taxon>Bacteria</taxon>
        <taxon>Bacillati</taxon>
        <taxon>Bacillota</taxon>
        <taxon>Clostridia</taxon>
        <taxon>Lachnospirales</taxon>
        <taxon>Lachnospiraceae</taxon>
        <taxon>Anaerobutyricum</taxon>
    </lineage>
</organism>
<sequence length="77" mass="9240">MTNETEISLEEIKTILSNYKGLKKQIRNHISDLYDDLMDTDNLIETVSIKKQKYLKWEQKEEVRKTFQILLSDMNVF</sequence>
<name>A0A413Q193_9FIRM</name>
<evidence type="ECO:0000313" key="2">
    <source>
        <dbReference type="EMBL" id="RHK41198.1"/>
    </source>
</evidence>
<comment type="caution">
    <text evidence="1">The sequence shown here is derived from an EMBL/GenBank/DDBJ whole genome shotgun (WGS) entry which is preliminary data.</text>
</comment>
<evidence type="ECO:0000313" key="4">
    <source>
        <dbReference type="Proteomes" id="UP000286561"/>
    </source>
</evidence>
<dbReference type="EMBL" id="QSEP01000004">
    <property type="protein sequence ID" value="RGZ86145.1"/>
    <property type="molecule type" value="Genomic_DNA"/>
</dbReference>
<accession>A0A413Q193</accession>
<dbReference type="Proteomes" id="UP000286561">
    <property type="component" value="Unassembled WGS sequence"/>
</dbReference>
<dbReference type="EMBL" id="QRNJ01000006">
    <property type="protein sequence ID" value="RHK41198.1"/>
    <property type="molecule type" value="Genomic_DNA"/>
</dbReference>
<protein>
    <submittedName>
        <fullName evidence="1">Uncharacterized protein</fullName>
    </submittedName>
</protein>
<gene>
    <name evidence="2" type="ORF">DW068_02605</name>
    <name evidence="1" type="ORF">DW972_02055</name>
</gene>
<dbReference type="Proteomes" id="UP000283497">
    <property type="component" value="Unassembled WGS sequence"/>
</dbReference>
<proteinExistence type="predicted"/>
<evidence type="ECO:0000313" key="3">
    <source>
        <dbReference type="Proteomes" id="UP000283497"/>
    </source>
</evidence>
<reference evidence="3 4" key="1">
    <citation type="submission" date="2018-08" db="EMBL/GenBank/DDBJ databases">
        <title>A genome reference for cultivated species of the human gut microbiota.</title>
        <authorList>
            <person name="Zou Y."/>
            <person name="Xue W."/>
            <person name="Luo G."/>
        </authorList>
    </citation>
    <scope>NUCLEOTIDE SEQUENCE [LARGE SCALE GENOMIC DNA]</scope>
    <source>
        <strain evidence="2 3">AF45-14BH</strain>
        <strain evidence="1 4">AM48-23BH</strain>
    </source>
</reference>